<keyword evidence="1" id="KW-0472">Membrane</keyword>
<evidence type="ECO:0000256" key="1">
    <source>
        <dbReference type="SAM" id="Phobius"/>
    </source>
</evidence>
<dbReference type="SUPFAM" id="SSF53448">
    <property type="entry name" value="Nucleotide-diphospho-sugar transferases"/>
    <property type="match status" value="1"/>
</dbReference>
<dbReference type="CDD" id="cd04179">
    <property type="entry name" value="DPM_DPG-synthase_like"/>
    <property type="match status" value="1"/>
</dbReference>
<dbReference type="InterPro" id="IPR029044">
    <property type="entry name" value="Nucleotide-diphossugar_trans"/>
</dbReference>
<evidence type="ECO:0000313" key="5">
    <source>
        <dbReference type="Proteomes" id="UP000241167"/>
    </source>
</evidence>
<protein>
    <submittedName>
        <fullName evidence="4">Family 2 glycosyl transferase</fullName>
    </submittedName>
</protein>
<reference evidence="4 5" key="1">
    <citation type="submission" date="2018-03" db="EMBL/GenBank/DDBJ databases">
        <title>The draft genome of Sphingosinicella sp. GL-C-18.</title>
        <authorList>
            <person name="Liu L."/>
            <person name="Li L."/>
            <person name="Liang L."/>
            <person name="Zhang X."/>
            <person name="Wang T."/>
        </authorList>
    </citation>
    <scope>NUCLEOTIDE SEQUENCE [LARGE SCALE GENOMIC DNA]</scope>
    <source>
        <strain evidence="4 5">GL-C-18</strain>
    </source>
</reference>
<keyword evidence="1" id="KW-0812">Transmembrane</keyword>
<keyword evidence="1" id="KW-1133">Transmembrane helix</keyword>
<feature type="transmembrane region" description="Helical" evidence="1">
    <location>
        <begin position="364"/>
        <end position="386"/>
    </location>
</feature>
<dbReference type="PANTHER" id="PTHR48090:SF7">
    <property type="entry name" value="RFBJ PROTEIN"/>
    <property type="match status" value="1"/>
</dbReference>
<evidence type="ECO:0000313" key="4">
    <source>
        <dbReference type="EMBL" id="PSJ42254.1"/>
    </source>
</evidence>
<feature type="transmembrane region" description="Helical" evidence="1">
    <location>
        <begin position="321"/>
        <end position="344"/>
    </location>
</feature>
<dbReference type="Pfam" id="PF00535">
    <property type="entry name" value="Glycos_transf_2"/>
    <property type="match status" value="1"/>
</dbReference>
<sequence>MVSEGQALAVSIVMPCLNESECLEHCIVNARAALSEIERRFGLAGEIVIADNGSTDGSQAIAERLGARVVPVAARGYGAALIGGGEAAFGRYILMGDADGSYDFTDGVAMIGRLHAGADFCMGSRFRGGIAAGAMPWKNRHIGNPILTGILNILFRSGIGDAHCGLRAIRKDAFQALKLTGTGMEFASEMVIKAALLGLRIDEVPAKLLVDKRSRPPHLRPWRDGWRHLRYLFMLSPSWAFGAPAMLAMALGSLILLTAFLHQSGLLPGSGPFGASWSIVAGFLLTSGHFAGLMALAMHLHGVRAGYRRPAPLLSKFRGLLQLEVFLAGGGALLLSSLTLFAAIGFQWSGASFAALPSVLPLTAAAALGATGLQTMLGGFVVAIIAGHNAEFGAAIPPAARQSGPISPPFPGIPVR</sequence>
<dbReference type="InterPro" id="IPR050256">
    <property type="entry name" value="Glycosyltransferase_2"/>
</dbReference>
<feature type="domain" description="Glycosyltransferase 2-like" evidence="2">
    <location>
        <begin position="11"/>
        <end position="176"/>
    </location>
</feature>
<dbReference type="InterPro" id="IPR001173">
    <property type="entry name" value="Glyco_trans_2-like"/>
</dbReference>
<feature type="transmembrane region" description="Helical" evidence="1">
    <location>
        <begin position="231"/>
        <end position="257"/>
    </location>
</feature>
<name>A0A2P7QWB5_9SPHN</name>
<dbReference type="Pfam" id="PF26629">
    <property type="entry name" value="GT2_TM_C"/>
    <property type="match status" value="1"/>
</dbReference>
<proteinExistence type="predicted"/>
<dbReference type="InterPro" id="IPR058718">
    <property type="entry name" value="Agl6_TM_C"/>
</dbReference>
<dbReference type="Proteomes" id="UP000241167">
    <property type="component" value="Unassembled WGS sequence"/>
</dbReference>
<evidence type="ECO:0000259" key="3">
    <source>
        <dbReference type="Pfam" id="PF26629"/>
    </source>
</evidence>
<dbReference type="Gene3D" id="3.90.550.10">
    <property type="entry name" value="Spore Coat Polysaccharide Biosynthesis Protein SpsA, Chain A"/>
    <property type="match status" value="1"/>
</dbReference>
<dbReference type="OrthoDB" id="9807795at2"/>
<evidence type="ECO:0000259" key="2">
    <source>
        <dbReference type="Pfam" id="PF00535"/>
    </source>
</evidence>
<feature type="domain" description="Low-salt glycan biosynthesis hexosyltransferase Agl6 C-terminal transmembrane region" evidence="3">
    <location>
        <begin position="297"/>
        <end position="385"/>
    </location>
</feature>
<dbReference type="GO" id="GO:0016740">
    <property type="term" value="F:transferase activity"/>
    <property type="evidence" value="ECO:0007669"/>
    <property type="project" value="UniProtKB-KW"/>
</dbReference>
<organism evidence="4 5">
    <name type="scientific">Allosphingosinicella deserti</name>
    <dbReference type="NCBI Taxonomy" id="2116704"/>
    <lineage>
        <taxon>Bacteria</taxon>
        <taxon>Pseudomonadati</taxon>
        <taxon>Pseudomonadota</taxon>
        <taxon>Alphaproteobacteria</taxon>
        <taxon>Sphingomonadales</taxon>
        <taxon>Sphingomonadaceae</taxon>
        <taxon>Allosphingosinicella</taxon>
    </lineage>
</organism>
<gene>
    <name evidence="4" type="ORF">C7I55_05050</name>
</gene>
<feature type="transmembrane region" description="Helical" evidence="1">
    <location>
        <begin position="277"/>
        <end position="300"/>
    </location>
</feature>
<keyword evidence="4" id="KW-0808">Transferase</keyword>
<keyword evidence="5" id="KW-1185">Reference proteome</keyword>
<dbReference type="PANTHER" id="PTHR48090">
    <property type="entry name" value="UNDECAPRENYL-PHOSPHATE 4-DEOXY-4-FORMAMIDO-L-ARABINOSE TRANSFERASE-RELATED"/>
    <property type="match status" value="1"/>
</dbReference>
<comment type="caution">
    <text evidence="4">The sequence shown here is derived from an EMBL/GenBank/DDBJ whole genome shotgun (WGS) entry which is preliminary data.</text>
</comment>
<accession>A0A2P7QWB5</accession>
<dbReference type="AlphaFoldDB" id="A0A2P7QWB5"/>
<dbReference type="EMBL" id="PXYI01000002">
    <property type="protein sequence ID" value="PSJ42254.1"/>
    <property type="molecule type" value="Genomic_DNA"/>
</dbReference>